<proteinExistence type="predicted"/>
<evidence type="ECO:0000313" key="1">
    <source>
        <dbReference type="EMBL" id="EDO63202.1"/>
    </source>
</evidence>
<comment type="caution">
    <text evidence="1">The sequence shown here is derived from an EMBL/GenBank/DDBJ whole genome shotgun (WGS) entry which is preliminary data.</text>
</comment>
<dbReference type="Proteomes" id="UP000003490">
    <property type="component" value="Unassembled WGS sequence"/>
</dbReference>
<name>A7VN78_9FIRM</name>
<protein>
    <submittedName>
        <fullName evidence="1">Uncharacterized protein</fullName>
    </submittedName>
</protein>
<dbReference type="AlphaFoldDB" id="A7VN78"/>
<dbReference type="HOGENOM" id="CLU_3249529_0_0_9"/>
<gene>
    <name evidence="1" type="ORF">CLOLEP_00005</name>
</gene>
<dbReference type="EMBL" id="ABCB02000002">
    <property type="protein sequence ID" value="EDO63202.1"/>
    <property type="molecule type" value="Genomic_DNA"/>
</dbReference>
<evidence type="ECO:0000313" key="2">
    <source>
        <dbReference type="Proteomes" id="UP000003490"/>
    </source>
</evidence>
<sequence>MPAELNGKTASGVGAKSEKKSTVSACLAVMDVGALCGLEGPG</sequence>
<reference evidence="1 2" key="1">
    <citation type="submission" date="2007-08" db="EMBL/GenBank/DDBJ databases">
        <title>Draft genome sequence of Clostridium leptum (DSM 753).</title>
        <authorList>
            <person name="Sudarsanam P."/>
            <person name="Ley R."/>
            <person name="Guruge J."/>
            <person name="Turnbaugh P.J."/>
            <person name="Mahowald M."/>
            <person name="Liep D."/>
            <person name="Gordon J."/>
        </authorList>
    </citation>
    <scope>NUCLEOTIDE SEQUENCE [LARGE SCALE GENOMIC DNA]</scope>
    <source>
        <strain evidence="1 2">DSM 753</strain>
    </source>
</reference>
<accession>A7VN78</accession>
<organism evidence="1 2">
    <name type="scientific">[Clostridium] leptum DSM 753</name>
    <dbReference type="NCBI Taxonomy" id="428125"/>
    <lineage>
        <taxon>Bacteria</taxon>
        <taxon>Bacillati</taxon>
        <taxon>Bacillota</taxon>
        <taxon>Clostridia</taxon>
        <taxon>Eubacteriales</taxon>
        <taxon>Oscillospiraceae</taxon>
        <taxon>Oscillospiraceae incertae sedis</taxon>
    </lineage>
</organism>
<reference evidence="1 2" key="2">
    <citation type="submission" date="2007-08" db="EMBL/GenBank/DDBJ databases">
        <authorList>
            <person name="Fulton L."/>
            <person name="Clifton S."/>
            <person name="Fulton B."/>
            <person name="Xu J."/>
            <person name="Minx P."/>
            <person name="Pepin K.H."/>
            <person name="Johnson M."/>
            <person name="Thiruvilangam P."/>
            <person name="Bhonagiri V."/>
            <person name="Nash W.E."/>
            <person name="Wang C."/>
            <person name="Mardis E.R."/>
            <person name="Wilson R.K."/>
        </authorList>
    </citation>
    <scope>NUCLEOTIDE SEQUENCE [LARGE SCALE GENOMIC DNA]</scope>
    <source>
        <strain evidence="1 2">DSM 753</strain>
    </source>
</reference>